<keyword evidence="1" id="KW-0472">Membrane</keyword>
<dbReference type="Proteomes" id="UP000664882">
    <property type="component" value="Unassembled WGS sequence"/>
</dbReference>
<evidence type="ECO:0000256" key="1">
    <source>
        <dbReference type="SAM" id="Phobius"/>
    </source>
</evidence>
<comment type="caution">
    <text evidence="2">The sequence shown here is derived from an EMBL/GenBank/DDBJ whole genome shotgun (WGS) entry which is preliminary data.</text>
</comment>
<evidence type="ECO:0000313" key="2">
    <source>
        <dbReference type="EMBL" id="MBO1520181.1"/>
    </source>
</evidence>
<dbReference type="RefSeq" id="WP_208006062.1">
    <property type="nucleotide sequence ID" value="NZ_JAGDFX010000013.1"/>
</dbReference>
<keyword evidence="1" id="KW-0812">Transmembrane</keyword>
<dbReference type="EMBL" id="JAGDFX010000013">
    <property type="protein sequence ID" value="MBO1520181.1"/>
    <property type="molecule type" value="Genomic_DNA"/>
</dbReference>
<evidence type="ECO:0000313" key="3">
    <source>
        <dbReference type="Proteomes" id="UP000664882"/>
    </source>
</evidence>
<sequence length="62" mass="6797">MVEFLQNNYEWIFSGLGSSIIFWFIGYKQGYSKATNQKMKVGDGSAAIQVGGNMKGNIGGKE</sequence>
<keyword evidence="3" id="KW-1185">Reference proteome</keyword>
<reference evidence="2 3" key="1">
    <citation type="submission" date="2021-03" db="EMBL/GenBank/DDBJ databases">
        <title>Oceanisphaera sp. nov., isolated from the intestine.</title>
        <authorList>
            <person name="Zhao L.-H."/>
            <person name="Shi L.-F."/>
        </authorList>
    </citation>
    <scope>NUCLEOTIDE SEQUENCE [LARGE SCALE GENOMIC DNA]</scope>
    <source>
        <strain evidence="2 3">DM8</strain>
    </source>
</reference>
<gene>
    <name evidence="2" type="ORF">J3U76_11195</name>
</gene>
<keyword evidence="1" id="KW-1133">Transmembrane helix</keyword>
<name>A0ABS3NHW4_9GAMM</name>
<accession>A0ABS3NHW4</accession>
<organism evidence="2 3">
    <name type="scientific">Oceanisphaera pacifica</name>
    <dbReference type="NCBI Taxonomy" id="2818389"/>
    <lineage>
        <taxon>Bacteria</taxon>
        <taxon>Pseudomonadati</taxon>
        <taxon>Pseudomonadota</taxon>
        <taxon>Gammaproteobacteria</taxon>
        <taxon>Aeromonadales</taxon>
        <taxon>Aeromonadaceae</taxon>
        <taxon>Oceanisphaera</taxon>
    </lineage>
</organism>
<protein>
    <submittedName>
        <fullName evidence="2">Uncharacterized protein</fullName>
    </submittedName>
</protein>
<feature type="transmembrane region" description="Helical" evidence="1">
    <location>
        <begin position="12"/>
        <end position="30"/>
    </location>
</feature>
<proteinExistence type="predicted"/>